<feature type="transmembrane region" description="Helical" evidence="6">
    <location>
        <begin position="259"/>
        <end position="278"/>
    </location>
</feature>
<dbReference type="Proteomes" id="UP000603640">
    <property type="component" value="Unassembled WGS sequence"/>
</dbReference>
<feature type="transmembrane region" description="Helical" evidence="6">
    <location>
        <begin position="341"/>
        <end position="362"/>
    </location>
</feature>
<feature type="transmembrane region" description="Helical" evidence="6">
    <location>
        <begin position="427"/>
        <end position="450"/>
    </location>
</feature>
<dbReference type="AlphaFoldDB" id="A0A923SI23"/>
<dbReference type="PANTHER" id="PTHR30250">
    <property type="entry name" value="PST FAMILY PREDICTED COLANIC ACID TRANSPORTER"/>
    <property type="match status" value="1"/>
</dbReference>
<feature type="transmembrane region" description="Helical" evidence="6">
    <location>
        <begin position="124"/>
        <end position="147"/>
    </location>
</feature>
<dbReference type="RefSeq" id="WP_187066109.1">
    <property type="nucleotide sequence ID" value="NZ_JACRVF010000001.1"/>
</dbReference>
<keyword evidence="2" id="KW-1003">Cell membrane</keyword>
<keyword evidence="3 6" id="KW-0812">Transmembrane</keyword>
<name>A0A923SI23_9BACT</name>
<feature type="transmembrane region" description="Helical" evidence="6">
    <location>
        <begin position="43"/>
        <end position="62"/>
    </location>
</feature>
<gene>
    <name evidence="7" type="ORF">H8S84_04795</name>
</gene>
<dbReference type="GO" id="GO:0005886">
    <property type="term" value="C:plasma membrane"/>
    <property type="evidence" value="ECO:0007669"/>
    <property type="project" value="UniProtKB-SubCell"/>
</dbReference>
<feature type="transmembrane region" description="Helical" evidence="6">
    <location>
        <begin position="369"/>
        <end position="388"/>
    </location>
</feature>
<evidence type="ECO:0000256" key="4">
    <source>
        <dbReference type="ARBA" id="ARBA00022989"/>
    </source>
</evidence>
<feature type="transmembrane region" description="Helical" evidence="6">
    <location>
        <begin position="224"/>
        <end position="244"/>
    </location>
</feature>
<evidence type="ECO:0000256" key="5">
    <source>
        <dbReference type="ARBA" id="ARBA00023136"/>
    </source>
</evidence>
<dbReference type="Pfam" id="PF01943">
    <property type="entry name" value="Polysacc_synt"/>
    <property type="match status" value="1"/>
</dbReference>
<dbReference type="InterPro" id="IPR050833">
    <property type="entry name" value="Poly_Biosynth_Transport"/>
</dbReference>
<evidence type="ECO:0000256" key="2">
    <source>
        <dbReference type="ARBA" id="ARBA00022475"/>
    </source>
</evidence>
<dbReference type="InterPro" id="IPR002797">
    <property type="entry name" value="Polysacc_synth"/>
</dbReference>
<comment type="caution">
    <text evidence="7">The sequence shown here is derived from an EMBL/GenBank/DDBJ whole genome shotgun (WGS) entry which is preliminary data.</text>
</comment>
<organism evidence="7 8">
    <name type="scientific">Pontibacter cellulosilyticus</name>
    <dbReference type="NCBI Taxonomy" id="1720253"/>
    <lineage>
        <taxon>Bacteria</taxon>
        <taxon>Pseudomonadati</taxon>
        <taxon>Bacteroidota</taxon>
        <taxon>Cytophagia</taxon>
        <taxon>Cytophagales</taxon>
        <taxon>Hymenobacteraceae</taxon>
        <taxon>Pontibacter</taxon>
    </lineage>
</organism>
<keyword evidence="8" id="KW-1185">Reference proteome</keyword>
<keyword evidence="5 6" id="KW-0472">Membrane</keyword>
<evidence type="ECO:0000256" key="1">
    <source>
        <dbReference type="ARBA" id="ARBA00004651"/>
    </source>
</evidence>
<reference evidence="7" key="1">
    <citation type="submission" date="2020-08" db="EMBL/GenBank/DDBJ databases">
        <title>Pontibacter sp. SD6 16S ribosomal RNA gene Genome sequencing and assembly.</title>
        <authorList>
            <person name="Kang M."/>
        </authorList>
    </citation>
    <scope>NUCLEOTIDE SEQUENCE</scope>
    <source>
        <strain evidence="7">SD6</strain>
    </source>
</reference>
<evidence type="ECO:0000256" key="6">
    <source>
        <dbReference type="SAM" id="Phobius"/>
    </source>
</evidence>
<proteinExistence type="predicted"/>
<protein>
    <submittedName>
        <fullName evidence="7">Oligosaccharide flippase family protein</fullName>
    </submittedName>
</protein>
<evidence type="ECO:0000256" key="3">
    <source>
        <dbReference type="ARBA" id="ARBA00022692"/>
    </source>
</evidence>
<feature type="transmembrane region" description="Helical" evidence="6">
    <location>
        <begin position="82"/>
        <end position="104"/>
    </location>
</feature>
<dbReference type="PANTHER" id="PTHR30250:SF11">
    <property type="entry name" value="O-ANTIGEN TRANSPORTER-RELATED"/>
    <property type="match status" value="1"/>
</dbReference>
<feature type="transmembrane region" description="Helical" evidence="6">
    <location>
        <begin position="159"/>
        <end position="177"/>
    </location>
</feature>
<comment type="subcellular location">
    <subcellularLocation>
        <location evidence="1">Cell membrane</location>
        <topology evidence="1">Multi-pass membrane protein</topology>
    </subcellularLocation>
</comment>
<sequence length="496" mass="56802">MSKTLQREGIWNTVISYAGILIGFVNAIYLFPNFLEEEQVGLTRLLISISMMFAQFSALGFVNMSVRYFPYFRNKEQKHHGFLFLLLSVPMVGFTVVTALFLVFKPVVMDYYDDEGSRLLIDYYYYIIPLSLFTLLFNLFTAYLRSLFKTIISSFVQEFLLRLLTTLLISVFAFGWIDFQLFMLLYIGINSIIALVLVVYTLWLKQLFILPSMSGLKMIPLREMLFYGFFTFMGNISVTIITTVDQVMIGSYSLSDNGIYTTAFFMTSVIMAPARSIFKIAFPQVAEYWKEQNMVKMEQLYKQITVINMIVGLLLFIGIWANIDNLYSFMPETYSAGKYVVLFLSMARIVDLATGINGIILATSDKYRWDLLFNVVLAILTIWTNYYFIPLYGIEGAAFASMLSYIIINLARLFFVQFVYKMQPFALNAVTITVIAGVALGASYLLPYLGNVFLDILVRSALITAIYGGLMIGLNVYPDMNEWLKKIVYSTTGWKL</sequence>
<feature type="transmembrane region" description="Helical" evidence="6">
    <location>
        <begin position="394"/>
        <end position="415"/>
    </location>
</feature>
<accession>A0A923SI23</accession>
<feature type="transmembrane region" description="Helical" evidence="6">
    <location>
        <begin position="299"/>
        <end position="321"/>
    </location>
</feature>
<keyword evidence="4 6" id="KW-1133">Transmembrane helix</keyword>
<evidence type="ECO:0000313" key="7">
    <source>
        <dbReference type="EMBL" id="MBC5992152.1"/>
    </source>
</evidence>
<evidence type="ECO:0000313" key="8">
    <source>
        <dbReference type="Proteomes" id="UP000603640"/>
    </source>
</evidence>
<feature type="transmembrane region" description="Helical" evidence="6">
    <location>
        <begin position="9"/>
        <end position="31"/>
    </location>
</feature>
<feature type="transmembrane region" description="Helical" evidence="6">
    <location>
        <begin position="456"/>
        <end position="477"/>
    </location>
</feature>
<dbReference type="EMBL" id="JACRVF010000001">
    <property type="protein sequence ID" value="MBC5992152.1"/>
    <property type="molecule type" value="Genomic_DNA"/>
</dbReference>
<feature type="transmembrane region" description="Helical" evidence="6">
    <location>
        <begin position="183"/>
        <end position="203"/>
    </location>
</feature>